<dbReference type="InterPro" id="IPR007016">
    <property type="entry name" value="O-antigen_ligase-rel_domated"/>
</dbReference>
<feature type="transmembrane region" description="Helical" evidence="6">
    <location>
        <begin position="80"/>
        <end position="97"/>
    </location>
</feature>
<accession>A0ABY0TF52</accession>
<feature type="transmembrane region" description="Helical" evidence="6">
    <location>
        <begin position="215"/>
        <end position="232"/>
    </location>
</feature>
<feature type="transmembrane region" description="Helical" evidence="6">
    <location>
        <begin position="377"/>
        <end position="395"/>
    </location>
</feature>
<feature type="domain" description="O-antigen ligase-related" evidence="7">
    <location>
        <begin position="200"/>
        <end position="357"/>
    </location>
</feature>
<feature type="region of interest" description="Disordered" evidence="5">
    <location>
        <begin position="1"/>
        <end position="25"/>
    </location>
</feature>
<evidence type="ECO:0000313" key="9">
    <source>
        <dbReference type="Proteomes" id="UP000183471"/>
    </source>
</evidence>
<evidence type="ECO:0000256" key="6">
    <source>
        <dbReference type="SAM" id="Phobius"/>
    </source>
</evidence>
<name>A0ABY0TF52_9PROT</name>
<evidence type="ECO:0000313" key="8">
    <source>
        <dbReference type="EMBL" id="SDQ73551.1"/>
    </source>
</evidence>
<comment type="subcellular location">
    <subcellularLocation>
        <location evidence="1">Membrane</location>
        <topology evidence="1">Multi-pass membrane protein</topology>
    </subcellularLocation>
</comment>
<protein>
    <submittedName>
        <fullName evidence="8">O-antigen ligase</fullName>
    </submittedName>
</protein>
<keyword evidence="3 6" id="KW-1133">Transmembrane helix</keyword>
<dbReference type="InterPro" id="IPR051533">
    <property type="entry name" value="WaaL-like"/>
</dbReference>
<reference evidence="8 9" key="1">
    <citation type="submission" date="2016-10" db="EMBL/GenBank/DDBJ databases">
        <authorList>
            <person name="Varghese N."/>
            <person name="Submissions S."/>
        </authorList>
    </citation>
    <scope>NUCLEOTIDE SEQUENCE [LARGE SCALE GENOMIC DNA]</scope>
    <source>
        <strain evidence="8 9">Nl1</strain>
    </source>
</reference>
<feature type="transmembrane region" description="Helical" evidence="6">
    <location>
        <begin position="239"/>
        <end position="256"/>
    </location>
</feature>
<evidence type="ECO:0000259" key="7">
    <source>
        <dbReference type="Pfam" id="PF04932"/>
    </source>
</evidence>
<feature type="transmembrane region" description="Helical" evidence="6">
    <location>
        <begin position="401"/>
        <end position="418"/>
    </location>
</feature>
<keyword evidence="8" id="KW-0436">Ligase</keyword>
<comment type="caution">
    <text evidence="8">The sequence shown here is derived from an EMBL/GenBank/DDBJ whole genome shotgun (WGS) entry which is preliminary data.</text>
</comment>
<feature type="transmembrane region" description="Helical" evidence="6">
    <location>
        <begin position="109"/>
        <end position="125"/>
    </location>
</feature>
<evidence type="ECO:0000256" key="2">
    <source>
        <dbReference type="ARBA" id="ARBA00022692"/>
    </source>
</evidence>
<dbReference type="Pfam" id="PF04932">
    <property type="entry name" value="Wzy_C"/>
    <property type="match status" value="1"/>
</dbReference>
<keyword evidence="4 6" id="KW-0472">Membrane</keyword>
<dbReference type="EMBL" id="FNKY01000001">
    <property type="protein sequence ID" value="SDQ73551.1"/>
    <property type="molecule type" value="Genomic_DNA"/>
</dbReference>
<dbReference type="PANTHER" id="PTHR37422:SF23">
    <property type="entry name" value="TEICHURONIC ACID BIOSYNTHESIS PROTEIN TUAE"/>
    <property type="match status" value="1"/>
</dbReference>
<dbReference type="RefSeq" id="WP_074632224.1">
    <property type="nucleotide sequence ID" value="NZ_FNKY01000001.1"/>
</dbReference>
<keyword evidence="9" id="KW-1185">Reference proteome</keyword>
<feature type="transmembrane region" description="Helical" evidence="6">
    <location>
        <begin position="193"/>
        <end position="209"/>
    </location>
</feature>
<evidence type="ECO:0000256" key="5">
    <source>
        <dbReference type="SAM" id="MobiDB-lite"/>
    </source>
</evidence>
<dbReference type="PANTHER" id="PTHR37422">
    <property type="entry name" value="TEICHURONIC ACID BIOSYNTHESIS PROTEIN TUAE"/>
    <property type="match status" value="1"/>
</dbReference>
<evidence type="ECO:0000256" key="3">
    <source>
        <dbReference type="ARBA" id="ARBA00022989"/>
    </source>
</evidence>
<feature type="transmembrane region" description="Helical" evidence="6">
    <location>
        <begin position="165"/>
        <end position="186"/>
    </location>
</feature>
<evidence type="ECO:0000256" key="4">
    <source>
        <dbReference type="ARBA" id="ARBA00023136"/>
    </source>
</evidence>
<feature type="compositionally biased region" description="Basic and acidic residues" evidence="5">
    <location>
        <begin position="1"/>
        <end position="14"/>
    </location>
</feature>
<proteinExistence type="predicted"/>
<feature type="transmembrane region" description="Helical" evidence="6">
    <location>
        <begin position="345"/>
        <end position="365"/>
    </location>
</feature>
<dbReference type="Proteomes" id="UP000183471">
    <property type="component" value="Unassembled WGS sequence"/>
</dbReference>
<evidence type="ECO:0000256" key="1">
    <source>
        <dbReference type="ARBA" id="ARBA00004141"/>
    </source>
</evidence>
<organism evidence="8 9">
    <name type="scientific">Nitrosospira multiformis</name>
    <dbReference type="NCBI Taxonomy" id="1231"/>
    <lineage>
        <taxon>Bacteria</taxon>
        <taxon>Pseudomonadati</taxon>
        <taxon>Pseudomonadota</taxon>
        <taxon>Betaproteobacteria</taxon>
        <taxon>Nitrosomonadales</taxon>
        <taxon>Nitrosomonadaceae</taxon>
        <taxon>Nitrosospira</taxon>
    </lineage>
</organism>
<gene>
    <name evidence="8" type="ORF">SAMN05216402_2076</name>
</gene>
<feature type="transmembrane region" description="Helical" evidence="6">
    <location>
        <begin position="132"/>
        <end position="153"/>
    </location>
</feature>
<dbReference type="GO" id="GO:0016874">
    <property type="term" value="F:ligase activity"/>
    <property type="evidence" value="ECO:0007669"/>
    <property type="project" value="UniProtKB-KW"/>
</dbReference>
<sequence>MSSESETRSPEDWIRQNPVASPRQTPSTFDWRDVLAISALFFFGIALWSRGLSLYAYYLLVLAWLLDGGLGRIRETIKEPLVLAMLTLCMVLALGILWSEYPKLGLKVWNRYFAYLIFIPYLSLLSKTRVSWAISGALIGYFGVLLIGIYQWIVIGAQGIPPLGITYLDFSTMLGIGVILTLYLAGSSNGKKARTWLWLLAVFLLFMQFNQNGRALLIATLVSSVFLLFLLHRKEIKKLLVATAALLVAMVFFAYGSDSFQQRLVQARSDIELSKQGKYDSSLGYRFAIWDVGLYGIGERPVLGHGTGMAAPYFDKTVETYKGGLYKDLPNFLKTYHYHNDWIEIGMQMGALGMLTYAFFLWSWLRTLKAYQLGIPGAAFTCFIILFGLTDVLVIFRQNLYLLLVITAIGVAWQKAYATRFLSE</sequence>
<keyword evidence="2 6" id="KW-0812">Transmembrane</keyword>